<organism evidence="8 9">
    <name type="scientific">Arenimonas composti TR7-09 = DSM 18010</name>
    <dbReference type="NCBI Taxonomy" id="1121013"/>
    <lineage>
        <taxon>Bacteria</taxon>
        <taxon>Pseudomonadati</taxon>
        <taxon>Pseudomonadota</taxon>
        <taxon>Gammaproteobacteria</taxon>
        <taxon>Lysobacterales</taxon>
        <taxon>Lysobacteraceae</taxon>
        <taxon>Arenimonas</taxon>
    </lineage>
</organism>
<feature type="transmembrane region" description="Helical" evidence="6">
    <location>
        <begin position="76"/>
        <end position="96"/>
    </location>
</feature>
<evidence type="ECO:0000313" key="8">
    <source>
        <dbReference type="EMBL" id="KFN48792.1"/>
    </source>
</evidence>
<evidence type="ECO:0000259" key="7">
    <source>
        <dbReference type="Pfam" id="PF04138"/>
    </source>
</evidence>
<dbReference type="OrthoDB" id="5966606at2"/>
<dbReference type="PANTHER" id="PTHR38459:SF1">
    <property type="entry name" value="PROPHAGE BACTOPRENOL-LINKED GLUCOSE TRANSLOCASE HOMOLOG"/>
    <property type="match status" value="1"/>
</dbReference>
<proteinExistence type="inferred from homology"/>
<dbReference type="AlphaFoldDB" id="A0A091BB99"/>
<reference evidence="8 9" key="1">
    <citation type="submission" date="2013-09" db="EMBL/GenBank/DDBJ databases">
        <title>Genome sequencing of Arenimonas composti.</title>
        <authorList>
            <person name="Chen F."/>
            <person name="Wang G."/>
        </authorList>
    </citation>
    <scope>NUCLEOTIDE SEQUENCE [LARGE SCALE GENOMIC DNA]</scope>
    <source>
        <strain evidence="8 9">TR7-09</strain>
    </source>
</reference>
<dbReference type="Proteomes" id="UP000029391">
    <property type="component" value="Unassembled WGS sequence"/>
</dbReference>
<evidence type="ECO:0000256" key="2">
    <source>
        <dbReference type="ARBA" id="ARBA00009399"/>
    </source>
</evidence>
<feature type="transmembrane region" description="Helical" evidence="6">
    <location>
        <begin position="12"/>
        <end position="33"/>
    </location>
</feature>
<dbReference type="Pfam" id="PF04138">
    <property type="entry name" value="GtrA_DPMS_TM"/>
    <property type="match status" value="1"/>
</dbReference>
<feature type="transmembrane region" description="Helical" evidence="6">
    <location>
        <begin position="108"/>
        <end position="130"/>
    </location>
</feature>
<keyword evidence="5 6" id="KW-0472">Membrane</keyword>
<dbReference type="RefSeq" id="WP_043798122.1">
    <property type="nucleotide sequence ID" value="NZ_AUFF01000011.1"/>
</dbReference>
<dbReference type="EMBL" id="AWXU01000048">
    <property type="protein sequence ID" value="KFN48792.1"/>
    <property type="molecule type" value="Genomic_DNA"/>
</dbReference>
<dbReference type="InterPro" id="IPR007267">
    <property type="entry name" value="GtrA_DPMS_TM"/>
</dbReference>
<evidence type="ECO:0000256" key="6">
    <source>
        <dbReference type="SAM" id="Phobius"/>
    </source>
</evidence>
<evidence type="ECO:0000256" key="4">
    <source>
        <dbReference type="ARBA" id="ARBA00022989"/>
    </source>
</evidence>
<evidence type="ECO:0000256" key="3">
    <source>
        <dbReference type="ARBA" id="ARBA00022692"/>
    </source>
</evidence>
<evidence type="ECO:0000313" key="9">
    <source>
        <dbReference type="Proteomes" id="UP000029391"/>
    </source>
</evidence>
<dbReference type="InterPro" id="IPR051401">
    <property type="entry name" value="GtrA_CellWall_Glycosyl"/>
</dbReference>
<feature type="domain" description="GtrA/DPMS transmembrane" evidence="7">
    <location>
        <begin position="14"/>
        <end position="131"/>
    </location>
</feature>
<gene>
    <name evidence="8" type="ORF">P873_13350</name>
</gene>
<comment type="similarity">
    <text evidence="2">Belongs to the GtrA family.</text>
</comment>
<evidence type="ECO:0000256" key="1">
    <source>
        <dbReference type="ARBA" id="ARBA00004141"/>
    </source>
</evidence>
<dbReference type="GO" id="GO:0000271">
    <property type="term" value="P:polysaccharide biosynthetic process"/>
    <property type="evidence" value="ECO:0007669"/>
    <property type="project" value="InterPro"/>
</dbReference>
<comment type="subcellular location">
    <subcellularLocation>
        <location evidence="1">Membrane</location>
        <topology evidence="1">Multi-pass membrane protein</topology>
    </subcellularLocation>
</comment>
<comment type="caution">
    <text evidence="8">The sequence shown here is derived from an EMBL/GenBank/DDBJ whole genome shotgun (WGS) entry which is preliminary data.</text>
</comment>
<keyword evidence="4 6" id="KW-1133">Transmembrane helix</keyword>
<keyword evidence="3 6" id="KW-0812">Transmembrane</keyword>
<dbReference type="GO" id="GO:0005886">
    <property type="term" value="C:plasma membrane"/>
    <property type="evidence" value="ECO:0007669"/>
    <property type="project" value="TreeGrafter"/>
</dbReference>
<dbReference type="STRING" id="1121013.GCA_000426365_02653"/>
<protein>
    <recommendedName>
        <fullName evidence="7">GtrA/DPMS transmembrane domain-containing protein</fullName>
    </recommendedName>
</protein>
<dbReference type="eggNOG" id="COG2246">
    <property type="taxonomic scope" value="Bacteria"/>
</dbReference>
<dbReference type="PANTHER" id="PTHR38459">
    <property type="entry name" value="PROPHAGE BACTOPRENOL-LINKED GLUCOSE TRANSLOCASE HOMOLOG"/>
    <property type="match status" value="1"/>
</dbReference>
<keyword evidence="9" id="KW-1185">Reference proteome</keyword>
<evidence type="ECO:0000256" key="5">
    <source>
        <dbReference type="ARBA" id="ARBA00023136"/>
    </source>
</evidence>
<sequence length="142" mass="15245">MTSPSPALPRQFLRFLVVGFAQLGLDSLVYIAASALGTPVVVANIAGRLAGVSLGFWAHGRWTFADAQGHHLHGRALLRFVISWTTLTAASTLLVAKAADAFGLHWSWLAKPFVEGVLAGVSFLVLRYWVFRSRRQATAGGG</sequence>
<feature type="transmembrane region" description="Helical" evidence="6">
    <location>
        <begin position="45"/>
        <end position="64"/>
    </location>
</feature>
<accession>A0A091BB99</accession>
<name>A0A091BB99_9GAMM</name>